<evidence type="ECO:0000313" key="1">
    <source>
        <dbReference type="EMBL" id="KWA84224.1"/>
    </source>
</evidence>
<organism evidence="1 2">
    <name type="scientific">Burkholderia ubonensis</name>
    <dbReference type="NCBI Taxonomy" id="101571"/>
    <lineage>
        <taxon>Bacteria</taxon>
        <taxon>Pseudomonadati</taxon>
        <taxon>Pseudomonadota</taxon>
        <taxon>Betaproteobacteria</taxon>
        <taxon>Burkholderiales</taxon>
        <taxon>Burkholderiaceae</taxon>
        <taxon>Burkholderia</taxon>
        <taxon>Burkholderia cepacia complex</taxon>
    </lineage>
</organism>
<dbReference type="Proteomes" id="UP000060630">
    <property type="component" value="Unassembled WGS sequence"/>
</dbReference>
<protein>
    <submittedName>
        <fullName evidence="1">Uncharacterized protein</fullName>
    </submittedName>
</protein>
<name>A0A119HFN3_9BURK</name>
<sequence length="448" mass="51038">MSVVKVEVPDEKLLQKWFENTAKQNEICASIDNIEELRAKVDALALRPRQATANMHAALTRALHICDVLRDVRIIGANESIAPPDCTSMRPDVVLVTPAAQYLLIELKTKANAERQGVQELLAYSTAVRLQAHHVNDFIYIIVANDWGTLLSYGVRAMVMDGKYVLPLKCSQTKHGFRLSINLDLFKVQFTRPYIPDFALAPATLSIQRRVPRLNESVLDTRRLDRYFRSIAVSAKAECTRLQQSGFVMVWRHPTPSGLGPKQEMVNLTLFTVNQHWRAGEFTPDEHHPLLQDPDKRPNLEGLHLRRYHEVYASEAEHHPAPSEDDVFAVSARQVAIELATEGIFPQSTFSADVLSRLRSRRLEQEIERNRDWFGDFEPGDSILNLNHFYQGVVSWPGAVWMQIFPFWTFGDLADFAESEHALPTPQDFYGLRDYLDAFNRYKAGENG</sequence>
<reference evidence="1 2" key="1">
    <citation type="submission" date="2015-11" db="EMBL/GenBank/DDBJ databases">
        <title>Expanding the genomic diversity of Burkholderia species for the development of highly accurate diagnostics.</title>
        <authorList>
            <person name="Sahl J."/>
            <person name="Keim P."/>
            <person name="Wagner D."/>
        </authorList>
    </citation>
    <scope>NUCLEOTIDE SEQUENCE [LARGE SCALE GENOMIC DNA]</scope>
    <source>
        <strain evidence="1 2">MSMB2087WGS</strain>
    </source>
</reference>
<evidence type="ECO:0000313" key="2">
    <source>
        <dbReference type="Proteomes" id="UP000060630"/>
    </source>
</evidence>
<gene>
    <name evidence="1" type="ORF">WL29_22960</name>
</gene>
<dbReference type="EMBL" id="LPHD01000049">
    <property type="protein sequence ID" value="KWA84224.1"/>
    <property type="molecule type" value="Genomic_DNA"/>
</dbReference>
<comment type="caution">
    <text evidence="1">The sequence shown here is derived from an EMBL/GenBank/DDBJ whole genome shotgun (WGS) entry which is preliminary data.</text>
</comment>
<proteinExistence type="predicted"/>
<accession>A0A119HFN3</accession>
<dbReference type="AlphaFoldDB" id="A0A119HFN3"/>